<dbReference type="InterPro" id="IPR003097">
    <property type="entry name" value="CysJ-like_FAD-binding"/>
</dbReference>
<feature type="domain" description="Sulfite reductase [NADPH] flavoprotein alpha-component-like FAD-binding" evidence="5">
    <location>
        <begin position="2"/>
        <end position="104"/>
    </location>
</feature>
<dbReference type="InterPro" id="IPR039261">
    <property type="entry name" value="FNR_nucleotide-bd"/>
</dbReference>
<evidence type="ECO:0000256" key="3">
    <source>
        <dbReference type="ARBA" id="ARBA00022827"/>
    </source>
</evidence>
<dbReference type="InterPro" id="IPR023173">
    <property type="entry name" value="NADPH_Cyt_P450_Rdtase_alpha"/>
</dbReference>
<keyword evidence="4" id="KW-0560">Oxidoreductase</keyword>
<reference evidence="7" key="1">
    <citation type="submission" date="2010-08" db="EMBL/GenBank/DDBJ databases">
        <authorList>
            <consortium name="Caenorhabditis japonica Sequencing Consortium"/>
            <person name="Wilson R.K."/>
        </authorList>
    </citation>
    <scope>NUCLEOTIDE SEQUENCE [LARGE SCALE GENOMIC DNA]</scope>
    <source>
        <strain evidence="7">DF5081</strain>
    </source>
</reference>
<dbReference type="PANTHER" id="PTHR19384:SF10">
    <property type="entry name" value="NADPH-DEPENDENT DIFLAVIN OXIDOREDUCTASE 1"/>
    <property type="match status" value="1"/>
</dbReference>
<dbReference type="Proteomes" id="UP000005237">
    <property type="component" value="Unassembled WGS sequence"/>
</dbReference>
<dbReference type="GO" id="GO:0010181">
    <property type="term" value="F:FMN binding"/>
    <property type="evidence" value="ECO:0007669"/>
    <property type="project" value="TreeGrafter"/>
</dbReference>
<dbReference type="Pfam" id="PF00667">
    <property type="entry name" value="FAD_binding_1"/>
    <property type="match status" value="1"/>
</dbReference>
<evidence type="ECO:0000259" key="5">
    <source>
        <dbReference type="Pfam" id="PF00667"/>
    </source>
</evidence>
<reference evidence="6" key="2">
    <citation type="submission" date="2022-06" db="UniProtKB">
        <authorList>
            <consortium name="EnsemblMetazoa"/>
        </authorList>
    </citation>
    <scope>IDENTIFICATION</scope>
    <source>
        <strain evidence="6">DF5081</strain>
    </source>
</reference>
<dbReference type="InterPro" id="IPR017938">
    <property type="entry name" value="Riboflavin_synthase-like_b-brl"/>
</dbReference>
<evidence type="ECO:0000256" key="4">
    <source>
        <dbReference type="ARBA" id="ARBA00023002"/>
    </source>
</evidence>
<dbReference type="GO" id="GO:0005829">
    <property type="term" value="C:cytosol"/>
    <property type="evidence" value="ECO:0007669"/>
    <property type="project" value="TreeGrafter"/>
</dbReference>
<evidence type="ECO:0000256" key="2">
    <source>
        <dbReference type="ARBA" id="ARBA00022630"/>
    </source>
</evidence>
<name>A0A8R1EVA5_CAEJA</name>
<organism evidence="6 7">
    <name type="scientific">Caenorhabditis japonica</name>
    <dbReference type="NCBI Taxonomy" id="281687"/>
    <lineage>
        <taxon>Eukaryota</taxon>
        <taxon>Metazoa</taxon>
        <taxon>Ecdysozoa</taxon>
        <taxon>Nematoda</taxon>
        <taxon>Chromadorea</taxon>
        <taxon>Rhabditida</taxon>
        <taxon>Rhabditina</taxon>
        <taxon>Rhabditomorpha</taxon>
        <taxon>Rhabditoidea</taxon>
        <taxon>Rhabditidae</taxon>
        <taxon>Peloderinae</taxon>
        <taxon>Caenorhabditis</taxon>
    </lineage>
</organism>
<proteinExistence type="predicted"/>
<comment type="cofactor">
    <cofactor evidence="1">
        <name>FAD</name>
        <dbReference type="ChEBI" id="CHEBI:57692"/>
    </cofactor>
</comment>
<dbReference type="SUPFAM" id="SSF52343">
    <property type="entry name" value="Ferredoxin reductase-like, C-terminal NADP-linked domain"/>
    <property type="match status" value="1"/>
</dbReference>
<evidence type="ECO:0000313" key="7">
    <source>
        <dbReference type="Proteomes" id="UP000005237"/>
    </source>
</evidence>
<dbReference type="Gene3D" id="1.20.990.10">
    <property type="entry name" value="NADPH-cytochrome p450 Reductase, Chain A, domain 3"/>
    <property type="match status" value="1"/>
</dbReference>
<evidence type="ECO:0000313" key="6">
    <source>
        <dbReference type="EnsemblMetazoa" id="CJA41185.1"/>
    </source>
</evidence>
<evidence type="ECO:0000256" key="1">
    <source>
        <dbReference type="ARBA" id="ARBA00001974"/>
    </source>
</evidence>
<keyword evidence="2" id="KW-0285">Flavoprotein</keyword>
<accession>A0A8R1EVA5</accession>
<dbReference type="GO" id="GO:0050660">
    <property type="term" value="F:flavin adenine dinucleotide binding"/>
    <property type="evidence" value="ECO:0007669"/>
    <property type="project" value="TreeGrafter"/>
</dbReference>
<protein>
    <submittedName>
        <fullName evidence="6">FAD_binding_1 domain-containing protein</fullName>
    </submittedName>
</protein>
<dbReference type="GO" id="GO:0016491">
    <property type="term" value="F:oxidoreductase activity"/>
    <property type="evidence" value="ECO:0007669"/>
    <property type="project" value="UniProtKB-KW"/>
</dbReference>
<sequence length="178" mass="20000">MLSYYSTDESEKERLAELASPQGLDDLLEYANRCRRTTAEALRDFPKTAKSLLPDQLFEIFTPIRPRAFSIASAPIQKSIELLVAKVEYSSRMADKRKGLCSTFISRLKWGDKVYVQDKMKERVADIEALIDAGASIFVAGSTGDMPKAVLNVIKQIKGEQWTLKAEASAKIQFETWS</sequence>
<keyword evidence="3" id="KW-0274">FAD</keyword>
<dbReference type="PANTHER" id="PTHR19384">
    <property type="entry name" value="NITRIC OXIDE SYNTHASE-RELATED"/>
    <property type="match status" value="1"/>
</dbReference>
<dbReference type="AlphaFoldDB" id="A0A8R1EVA5"/>
<keyword evidence="7" id="KW-1185">Reference proteome</keyword>
<dbReference type="SUPFAM" id="SSF63380">
    <property type="entry name" value="Riboflavin synthase domain-like"/>
    <property type="match status" value="1"/>
</dbReference>
<dbReference type="Gene3D" id="3.40.50.80">
    <property type="entry name" value="Nucleotide-binding domain of ferredoxin-NADP reductase (FNR) module"/>
    <property type="match status" value="1"/>
</dbReference>
<dbReference type="EnsemblMetazoa" id="CJA41185.1">
    <property type="protein sequence ID" value="CJA41185.1"/>
    <property type="gene ID" value="WBGene00217033"/>
</dbReference>